<dbReference type="Proteomes" id="UP000006094">
    <property type="component" value="Chromosome"/>
</dbReference>
<protein>
    <submittedName>
        <fullName evidence="1">Uncharacterized protein</fullName>
    </submittedName>
</protein>
<sequence>MIITAIDYVIEEGVLLAELGSLRTDDIERFLYKCLITRTCCIKGRKGAEVHHVDKVRKE</sequence>
<dbReference type="OrthoDB" id="1665841at2"/>
<dbReference type="RefSeq" id="WP_014967610.1">
    <property type="nucleotide sequence ID" value="NC_018664.1"/>
</dbReference>
<dbReference type="KEGG" id="cad:Curi_c14630"/>
<gene>
    <name evidence="1" type="ordered locus">Curi_c14630</name>
</gene>
<dbReference type="HOGENOM" id="CLU_2951988_0_0_9"/>
<evidence type="ECO:0000313" key="2">
    <source>
        <dbReference type="Proteomes" id="UP000006094"/>
    </source>
</evidence>
<accession>K0AXD5</accession>
<dbReference type="AlphaFoldDB" id="K0AXD5"/>
<name>K0AXD5_GOTA9</name>
<proteinExistence type="predicted"/>
<keyword evidence="2" id="KW-1185">Reference proteome</keyword>
<reference evidence="1 2" key="1">
    <citation type="journal article" date="2012" name="PLoS ONE">
        <title>The purine-utilizing bacterium Clostridium acidurici 9a: a genome-guided metabolic reconsideration.</title>
        <authorList>
            <person name="Hartwich K."/>
            <person name="Poehlein A."/>
            <person name="Daniel R."/>
        </authorList>
    </citation>
    <scope>NUCLEOTIDE SEQUENCE [LARGE SCALE GENOMIC DNA]</scope>
    <source>
        <strain evidence="2">ATCC 7906 / DSM 604 / BCRC 14475 / CIP 104303 / KCTC 5404 / NCIMB 10678 / 9a</strain>
    </source>
</reference>
<evidence type="ECO:0000313" key="1">
    <source>
        <dbReference type="EMBL" id="AFS78473.1"/>
    </source>
</evidence>
<organism evidence="1 2">
    <name type="scientific">Gottschalkia acidurici (strain ATCC 7906 / DSM 604 / BCRC 14475 / CIP 104303 / KCTC 5404 / NCIMB 10678 / 9a)</name>
    <name type="common">Clostridium acidurici</name>
    <dbReference type="NCBI Taxonomy" id="1128398"/>
    <lineage>
        <taxon>Bacteria</taxon>
        <taxon>Bacillati</taxon>
        <taxon>Bacillota</taxon>
        <taxon>Tissierellia</taxon>
        <taxon>Tissierellales</taxon>
        <taxon>Gottschalkiaceae</taxon>
        <taxon>Gottschalkia</taxon>
    </lineage>
</organism>
<dbReference type="EMBL" id="CP003326">
    <property type="protein sequence ID" value="AFS78473.1"/>
    <property type="molecule type" value="Genomic_DNA"/>
</dbReference>